<evidence type="ECO:0000313" key="2">
    <source>
        <dbReference type="Proteomes" id="UP000023435"/>
    </source>
</evidence>
<organism evidence="1 2">
    <name type="scientific">Lysobacter capsici AZ78</name>
    <dbReference type="NCBI Taxonomy" id="1444315"/>
    <lineage>
        <taxon>Bacteria</taxon>
        <taxon>Pseudomonadati</taxon>
        <taxon>Pseudomonadota</taxon>
        <taxon>Gammaproteobacteria</taxon>
        <taxon>Lysobacterales</taxon>
        <taxon>Lysobacteraceae</taxon>
        <taxon>Lysobacter</taxon>
    </lineage>
</organism>
<comment type="caution">
    <text evidence="1">The sequence shown here is derived from an EMBL/GenBank/DDBJ whole genome shotgun (WGS) entry which is preliminary data.</text>
</comment>
<accession>A0A120AG30</accession>
<evidence type="ECO:0000313" key="1">
    <source>
        <dbReference type="EMBL" id="KWS03948.1"/>
    </source>
</evidence>
<keyword evidence="2" id="KW-1185">Reference proteome</keyword>
<reference evidence="1 2" key="1">
    <citation type="journal article" date="2014" name="Genome Announc.">
        <title>Draft Genome Sequence of Lysobacter capsici AZ78, a Bacterium Antagonistic to Plant-Pathogenic Oomycetes.</title>
        <authorList>
            <person name="Puopolo G."/>
            <person name="Sonego P."/>
            <person name="Engelen K."/>
            <person name="Pertot I."/>
        </authorList>
    </citation>
    <scope>NUCLEOTIDE SEQUENCE [LARGE SCALE GENOMIC DNA]</scope>
    <source>
        <strain evidence="1 2">AZ78</strain>
    </source>
</reference>
<protein>
    <submittedName>
        <fullName evidence="1">Uncharacterized protein</fullName>
    </submittedName>
</protein>
<gene>
    <name evidence="1" type="ORF">AZ78_1497</name>
</gene>
<proteinExistence type="predicted"/>
<dbReference type="EMBL" id="JAJA02000001">
    <property type="protein sequence ID" value="KWS03948.1"/>
    <property type="molecule type" value="Genomic_DNA"/>
</dbReference>
<dbReference type="Proteomes" id="UP000023435">
    <property type="component" value="Unassembled WGS sequence"/>
</dbReference>
<sequence>MRSWRRQCRGVVARRCGRRRGPILKQASRTAPFARRPMKLRLGAIAMRTRPSDYVTAMHLDAQPR</sequence>
<name>A0A120AG30_9GAMM</name>
<dbReference type="AlphaFoldDB" id="A0A120AG30"/>